<evidence type="ECO:0000313" key="4">
    <source>
        <dbReference type="Proteomes" id="UP000325116"/>
    </source>
</evidence>
<dbReference type="RefSeq" id="WP_147759169.1">
    <property type="nucleotide sequence ID" value="NZ_SAXT01000009.1"/>
</dbReference>
<dbReference type="EMBL" id="SAXT01000009">
    <property type="protein sequence ID" value="TXJ10857.1"/>
    <property type="molecule type" value="Genomic_DNA"/>
</dbReference>
<dbReference type="Proteomes" id="UP000325116">
    <property type="component" value="Unassembled WGS sequence"/>
</dbReference>
<dbReference type="InterPro" id="IPR054265">
    <property type="entry name" value="DUF6996"/>
</dbReference>
<feature type="domain" description="DUF6997" evidence="2">
    <location>
        <begin position="81"/>
        <end position="257"/>
    </location>
</feature>
<sequence length="261" mass="31324">MSKENKKHLVLLDLYKHCQKENNFIFHNDLVKDFSKKNKFGNPFDATKLDSKDKFPILFKEQDICLLHLGNGNHKFIKGINKLYHKFEHIQKSVRWEYKKSLLNQYNDSESNALSIANNQRILHDFLFGKDLEFENIDISKRPKTYFPHRTKTTLEYYFENEKIIAKNQQIEIDLTIEFNGTIGIFEAKNGSPNNFNIYQIYHPFLYYHISNLPIKEIICVYLVWQKDKQKIKLWAYTFDNPLRLDSIKFIKSKEYILIRK</sequence>
<comment type="caution">
    <text evidence="3">The sequence shown here is derived from an EMBL/GenBank/DDBJ whole genome shotgun (WGS) entry which is preliminary data.</text>
</comment>
<feature type="domain" description="DUF6996" evidence="1">
    <location>
        <begin position="13"/>
        <end position="75"/>
    </location>
</feature>
<evidence type="ECO:0000259" key="2">
    <source>
        <dbReference type="Pfam" id="PF22518"/>
    </source>
</evidence>
<reference evidence="3 4" key="1">
    <citation type="journal article" date="1992" name="Lakartidningen">
        <title>[Penicillin V and not amoxicillin is the first choice preparation in acute otitis].</title>
        <authorList>
            <person name="Kamme C."/>
            <person name="Lundgren K."/>
            <person name="Prellner K."/>
        </authorList>
    </citation>
    <scope>NUCLEOTIDE SEQUENCE [LARGE SCALE GENOMIC DNA]</scope>
    <source>
        <strain evidence="3 4">W1</strain>
    </source>
</reference>
<dbReference type="AlphaFoldDB" id="A0A5C8CCS5"/>
<organism evidence="3 4">
    <name type="scientific">Brachyspira aalborgi</name>
    <dbReference type="NCBI Taxonomy" id="29522"/>
    <lineage>
        <taxon>Bacteria</taxon>
        <taxon>Pseudomonadati</taxon>
        <taxon>Spirochaetota</taxon>
        <taxon>Spirochaetia</taxon>
        <taxon>Brachyspirales</taxon>
        <taxon>Brachyspiraceae</taxon>
        <taxon>Brachyspira</taxon>
    </lineage>
</organism>
<gene>
    <name evidence="3" type="ORF">EPJ80_11970</name>
</gene>
<dbReference type="Pfam" id="PF22518">
    <property type="entry name" value="DUF6997"/>
    <property type="match status" value="1"/>
</dbReference>
<dbReference type="Pfam" id="PF22515">
    <property type="entry name" value="DUF6996"/>
    <property type="match status" value="1"/>
</dbReference>
<evidence type="ECO:0000313" key="3">
    <source>
        <dbReference type="EMBL" id="TXJ10857.1"/>
    </source>
</evidence>
<protein>
    <submittedName>
        <fullName evidence="3">Uncharacterized protein</fullName>
    </submittedName>
</protein>
<evidence type="ECO:0000259" key="1">
    <source>
        <dbReference type="Pfam" id="PF22515"/>
    </source>
</evidence>
<dbReference type="InterPro" id="IPR054266">
    <property type="entry name" value="DUF6997"/>
</dbReference>
<name>A0A5C8CCS5_9SPIR</name>
<proteinExistence type="predicted"/>
<accession>A0A5C8CCS5</accession>